<reference evidence="8 9" key="1">
    <citation type="journal article" date="2019" name="Environ. Microbiol.">
        <title>At the nexus of three kingdoms: the genome of the mycorrhizal fungus Gigaspora margarita provides insights into plant, endobacterial and fungal interactions.</title>
        <authorList>
            <person name="Venice F."/>
            <person name="Ghignone S."/>
            <person name="Salvioli di Fossalunga A."/>
            <person name="Amselem J."/>
            <person name="Novero M."/>
            <person name="Xianan X."/>
            <person name="Sedzielewska Toro K."/>
            <person name="Morin E."/>
            <person name="Lipzen A."/>
            <person name="Grigoriev I.V."/>
            <person name="Henrissat B."/>
            <person name="Martin F.M."/>
            <person name="Bonfante P."/>
        </authorList>
    </citation>
    <scope>NUCLEOTIDE SEQUENCE [LARGE SCALE GENOMIC DNA]</scope>
    <source>
        <strain evidence="8 9">BEG34</strain>
    </source>
</reference>
<dbReference type="SMART" id="SM00320">
    <property type="entry name" value="WD40"/>
    <property type="match status" value="4"/>
</dbReference>
<organism evidence="8 9">
    <name type="scientific">Gigaspora margarita</name>
    <dbReference type="NCBI Taxonomy" id="4874"/>
    <lineage>
        <taxon>Eukaryota</taxon>
        <taxon>Fungi</taxon>
        <taxon>Fungi incertae sedis</taxon>
        <taxon>Mucoromycota</taxon>
        <taxon>Glomeromycotina</taxon>
        <taxon>Glomeromycetes</taxon>
        <taxon>Diversisporales</taxon>
        <taxon>Gigasporaceae</taxon>
        <taxon>Gigaspora</taxon>
    </lineage>
</organism>
<dbReference type="InterPro" id="IPR056327">
    <property type="entry name" value="ARMC9_CTLH-like_dom"/>
</dbReference>
<feature type="domain" description="ARMC9 CTLH-like" evidence="7">
    <location>
        <begin position="52"/>
        <end position="174"/>
    </location>
</feature>
<feature type="repeat" description="WD" evidence="5">
    <location>
        <begin position="316"/>
        <end position="348"/>
    </location>
</feature>
<evidence type="ECO:0000313" key="8">
    <source>
        <dbReference type="EMBL" id="KAF0413130.1"/>
    </source>
</evidence>
<feature type="compositionally biased region" description="Low complexity" evidence="6">
    <location>
        <begin position="590"/>
        <end position="599"/>
    </location>
</feature>
<evidence type="ECO:0000256" key="3">
    <source>
        <dbReference type="ARBA" id="ARBA00006128"/>
    </source>
</evidence>
<dbReference type="GO" id="GO:0031901">
    <property type="term" value="C:early endosome membrane"/>
    <property type="evidence" value="ECO:0007669"/>
    <property type="project" value="UniProtKB-SubCell"/>
</dbReference>
<dbReference type="EMBL" id="WTPW01001803">
    <property type="protein sequence ID" value="KAF0413130.1"/>
    <property type="molecule type" value="Genomic_DNA"/>
</dbReference>
<dbReference type="PROSITE" id="PS50082">
    <property type="entry name" value="WD_REPEATS_2"/>
    <property type="match status" value="1"/>
</dbReference>
<name>A0A8H3X697_GIGMA</name>
<evidence type="ECO:0000256" key="1">
    <source>
        <dbReference type="ARBA" id="ARBA00004220"/>
    </source>
</evidence>
<dbReference type="OrthoDB" id="193023at2759"/>
<evidence type="ECO:0000256" key="4">
    <source>
        <dbReference type="ARBA" id="ARBA00022753"/>
    </source>
</evidence>
<keyword evidence="9" id="KW-1185">Reference proteome</keyword>
<feature type="region of interest" description="Disordered" evidence="6">
    <location>
        <begin position="570"/>
        <end position="599"/>
    </location>
</feature>
<accession>A0A8H3X697</accession>
<feature type="region of interest" description="Disordered" evidence="6">
    <location>
        <begin position="248"/>
        <end position="270"/>
    </location>
</feature>
<dbReference type="Gene3D" id="2.130.10.10">
    <property type="entry name" value="YVTN repeat-like/Quinoprotein amine dehydrogenase"/>
    <property type="match status" value="2"/>
</dbReference>
<evidence type="ECO:0000256" key="2">
    <source>
        <dbReference type="ARBA" id="ARBA00004414"/>
    </source>
</evidence>
<comment type="caution">
    <text evidence="8">The sequence shown here is derived from an EMBL/GenBank/DDBJ whole genome shotgun (WGS) entry which is preliminary data.</text>
</comment>
<dbReference type="Pfam" id="PF23138">
    <property type="entry name" value="CTLH_Armc9"/>
    <property type="match status" value="1"/>
</dbReference>
<evidence type="ECO:0000313" key="9">
    <source>
        <dbReference type="Proteomes" id="UP000439903"/>
    </source>
</evidence>
<feature type="compositionally biased region" description="Low complexity" evidence="6">
    <location>
        <begin position="261"/>
        <end position="270"/>
    </location>
</feature>
<gene>
    <name evidence="8" type="ORF">F8M41_007846</name>
</gene>
<dbReference type="Proteomes" id="UP000439903">
    <property type="component" value="Unassembled WGS sequence"/>
</dbReference>
<dbReference type="InterPro" id="IPR015943">
    <property type="entry name" value="WD40/YVTN_repeat-like_dom_sf"/>
</dbReference>
<dbReference type="InterPro" id="IPR036322">
    <property type="entry name" value="WD40_repeat_dom_sf"/>
</dbReference>
<dbReference type="InterPro" id="IPR039724">
    <property type="entry name" value="WDR91"/>
</dbReference>
<dbReference type="SUPFAM" id="SSF50978">
    <property type="entry name" value="WD40 repeat-like"/>
    <property type="match status" value="1"/>
</dbReference>
<evidence type="ECO:0000256" key="5">
    <source>
        <dbReference type="PROSITE-ProRule" id="PRU00221"/>
    </source>
</evidence>
<comment type="similarity">
    <text evidence="3">Belongs to the WD repeat WDR91 family.</text>
</comment>
<evidence type="ECO:0000256" key="6">
    <source>
        <dbReference type="SAM" id="MobiDB-lite"/>
    </source>
</evidence>
<dbReference type="InterPro" id="IPR006594">
    <property type="entry name" value="LisH"/>
</dbReference>
<dbReference type="PANTHER" id="PTHR13083">
    <property type="entry name" value="WD REPEAT-CONTAINING PROTEIN 91"/>
    <property type="match status" value="1"/>
</dbReference>
<keyword evidence="5" id="KW-0853">WD repeat</keyword>
<dbReference type="PROSITE" id="PS50294">
    <property type="entry name" value="WD_REPEATS_REGION"/>
    <property type="match status" value="1"/>
</dbReference>
<dbReference type="GO" id="GO:0051898">
    <property type="term" value="P:negative regulation of phosphatidylinositol 3-kinase/protein kinase B signal transduction"/>
    <property type="evidence" value="ECO:0007669"/>
    <property type="project" value="InterPro"/>
</dbReference>
<dbReference type="AlphaFoldDB" id="A0A8H3X697"/>
<dbReference type="GO" id="GO:0045022">
    <property type="term" value="P:early endosome to late endosome transport"/>
    <property type="evidence" value="ECO:0007669"/>
    <property type="project" value="InterPro"/>
</dbReference>
<dbReference type="GO" id="GO:0141039">
    <property type="term" value="F:phosphatidylinositol 3-kinase inhibitor activity"/>
    <property type="evidence" value="ECO:0007669"/>
    <property type="project" value="InterPro"/>
</dbReference>
<dbReference type="GO" id="GO:0031902">
    <property type="term" value="C:late endosome membrane"/>
    <property type="evidence" value="ECO:0007669"/>
    <property type="project" value="UniProtKB-SubCell"/>
</dbReference>
<sequence>MDSFQVDSSFQQVDELIKEYLLFRGFSATFRSFESECRNDKDKRFQADKIIEELYTFITNSDINALIDYWKYLDLRYFSRLDARFFGSVKKFEENLLKYYLVYATQQKRREKVLEFFDAFGTELNGNSGWTKWFGLPFSRDPTIDPNYEIFFTKQWLEMFTISLHNFLSAIFQNMPLPSLLCFNIDRLQRYVLEDEIKTLRNEINSIKNGKTETGNGDTEIKLKINKPQEPTNYTKMLQRARSLFDQKDKNVPSRSQSIQSTTSNKVNSDNNSVKSAEIYADDLCLTPIFEYAIDNSQELPGEDINPFTIMSQEIYSEHTSGISLAKFSHKGNLIASCDADNIVSIWSYSGAPVKSKIDNLNSNITCLEWESRSDKLFLMGTDERFVKIYNKESQSIVHEFQTDEHFPRVKQINCSPVEPLFACSSSPKEVDDGWNNVNGSLITWNLKTMMIQDKFILEPSMSKASGLPVAPIETLQFNHNGQMLVTGDRLGCIRIFDIRSFKPIMEWSLPKITNISLSKKGNGVICSSRFSFDENTIYVVDEAGDLMQWSIHKPGTIISHSHLNGFPPSPSLSPNHASLTKPSFRKRTSSTSSVRSTKSNKSFSGIYLTNGFGGGSSNNGNNGVTNGGNLNKVSMVSFSNDTKHVLCVGGNGGYQGVIYQTSTGNQVQLLAPHNSALTAVDWTTVNGNSVLTGAMDGSVRVTKMVTDISI</sequence>
<dbReference type="InterPro" id="IPR001680">
    <property type="entry name" value="WD40_rpt"/>
</dbReference>
<protein>
    <submittedName>
        <fullName evidence="8">WD40 repeat-like protein</fullName>
    </submittedName>
</protein>
<proteinExistence type="inferred from homology"/>
<dbReference type="PROSITE" id="PS50896">
    <property type="entry name" value="LISH"/>
    <property type="match status" value="1"/>
</dbReference>
<dbReference type="Pfam" id="PF00400">
    <property type="entry name" value="WD40"/>
    <property type="match status" value="2"/>
</dbReference>
<comment type="subcellular location">
    <subcellularLocation>
        <location evidence="1">Early endosome membrane</location>
        <topology evidence="1">Peripheral membrane protein</topology>
    </subcellularLocation>
    <subcellularLocation>
        <location evidence="2">Late endosome membrane</location>
    </subcellularLocation>
</comment>
<evidence type="ECO:0000259" key="7">
    <source>
        <dbReference type="Pfam" id="PF23138"/>
    </source>
</evidence>
<feature type="compositionally biased region" description="Polar residues" evidence="6">
    <location>
        <begin position="573"/>
        <end position="582"/>
    </location>
</feature>
<dbReference type="PANTHER" id="PTHR13083:SF3">
    <property type="entry name" value="WD REPEAT-CONTAINING PROTEIN 91"/>
    <property type="match status" value="1"/>
</dbReference>
<keyword evidence="4" id="KW-0967">Endosome</keyword>